<dbReference type="AlphaFoldDB" id="A0AAD4E8J9"/>
<accession>A0AAD4E8J9</accession>
<reference evidence="1" key="1">
    <citation type="journal article" date="2020" name="New Phytol.">
        <title>Comparative genomics reveals dynamic genome evolution in host specialist ectomycorrhizal fungi.</title>
        <authorList>
            <person name="Lofgren L.A."/>
            <person name="Nguyen N.H."/>
            <person name="Vilgalys R."/>
            <person name="Ruytinx J."/>
            <person name="Liao H.L."/>
            <person name="Branco S."/>
            <person name="Kuo A."/>
            <person name="LaButti K."/>
            <person name="Lipzen A."/>
            <person name="Andreopoulos W."/>
            <person name="Pangilinan J."/>
            <person name="Riley R."/>
            <person name="Hundley H."/>
            <person name="Na H."/>
            <person name="Barry K."/>
            <person name="Grigoriev I.V."/>
            <person name="Stajich J.E."/>
            <person name="Kennedy P.G."/>
        </authorList>
    </citation>
    <scope>NUCLEOTIDE SEQUENCE</scope>
    <source>
        <strain evidence="1">FC203</strain>
    </source>
</reference>
<evidence type="ECO:0000313" key="1">
    <source>
        <dbReference type="EMBL" id="KAG1901611.1"/>
    </source>
</evidence>
<keyword evidence="2" id="KW-1185">Reference proteome</keyword>
<gene>
    <name evidence="1" type="ORF">F5891DRAFT_979428</name>
</gene>
<evidence type="ECO:0000313" key="2">
    <source>
        <dbReference type="Proteomes" id="UP001195769"/>
    </source>
</evidence>
<dbReference type="GeneID" id="64671185"/>
<proteinExistence type="predicted"/>
<dbReference type="Proteomes" id="UP001195769">
    <property type="component" value="Unassembled WGS sequence"/>
</dbReference>
<comment type="caution">
    <text evidence="1">The sequence shown here is derived from an EMBL/GenBank/DDBJ whole genome shotgun (WGS) entry which is preliminary data.</text>
</comment>
<name>A0AAD4E8J9_9AGAM</name>
<sequence>MIRLGVDENILRNIYQEIEPNQLGVEKEVTEENRYGQASHRLAWFWNVNNVLDSQQDPWMDELLVYRVHWLKAKARWQRWEEELSLVQHEMGWTLLKASFPTALGSSGYCLFISAFMLTSKMEGKMYQYLEWELNVDLLGYLSHTKYMPAGLSVTYQTYTGQAICHITRPASPLVHYQLCIQPALKVEVWSVQLWAPAANEVHTVVKASWDTFYNHFLCPGHRFYVGNFKCTKKIVKAMHTAALECAKAEIEGQEVEELYASDVSENDSTGVMSKS</sequence>
<protein>
    <submittedName>
        <fullName evidence="1">Uncharacterized protein</fullName>
    </submittedName>
</protein>
<dbReference type="EMBL" id="JABBWK010000021">
    <property type="protein sequence ID" value="KAG1901611.1"/>
    <property type="molecule type" value="Genomic_DNA"/>
</dbReference>
<dbReference type="RefSeq" id="XP_041227186.1">
    <property type="nucleotide sequence ID" value="XM_041376887.1"/>
</dbReference>
<organism evidence="1 2">
    <name type="scientific">Suillus fuscotomentosus</name>
    <dbReference type="NCBI Taxonomy" id="1912939"/>
    <lineage>
        <taxon>Eukaryota</taxon>
        <taxon>Fungi</taxon>
        <taxon>Dikarya</taxon>
        <taxon>Basidiomycota</taxon>
        <taxon>Agaricomycotina</taxon>
        <taxon>Agaricomycetes</taxon>
        <taxon>Agaricomycetidae</taxon>
        <taxon>Boletales</taxon>
        <taxon>Suillineae</taxon>
        <taxon>Suillaceae</taxon>
        <taxon>Suillus</taxon>
    </lineage>
</organism>